<gene>
    <name evidence="2" type="ORF">HMPREF9719_00959</name>
</gene>
<dbReference type="EMBL" id="AHAE01000042">
    <property type="protein sequence ID" value="EJZ82077.1"/>
    <property type="molecule type" value="Genomic_DNA"/>
</dbReference>
<evidence type="ECO:0000256" key="1">
    <source>
        <dbReference type="SAM" id="MobiDB-lite"/>
    </source>
</evidence>
<proteinExistence type="predicted"/>
<evidence type="ECO:0000313" key="2">
    <source>
        <dbReference type="EMBL" id="EJZ82077.1"/>
    </source>
</evidence>
<dbReference type="Proteomes" id="UP000006078">
    <property type="component" value="Unassembled WGS sequence"/>
</dbReference>
<dbReference type="HOGENOM" id="CLU_606284_0_0_11"/>
<protein>
    <submittedName>
        <fullName evidence="2">Uncharacterized protein</fullName>
    </submittedName>
</protein>
<reference evidence="2 3" key="1">
    <citation type="submission" date="2012-08" db="EMBL/GenBank/DDBJ databases">
        <title>The Genome Sequence of Turicella otitidis ATCC 51513.</title>
        <authorList>
            <consortium name="The Broad Institute Genome Sequencing Platform"/>
            <person name="Earl A."/>
            <person name="Ward D."/>
            <person name="Feldgarden M."/>
            <person name="Gevers D."/>
            <person name="Huys G."/>
            <person name="Walker B."/>
            <person name="Young S.K."/>
            <person name="Zeng Q."/>
            <person name="Gargeya S."/>
            <person name="Fitzgerald M."/>
            <person name="Haas B."/>
            <person name="Abouelleil A."/>
            <person name="Alvarado L."/>
            <person name="Arachchi H.M."/>
            <person name="Berlin A.M."/>
            <person name="Chapman S.B."/>
            <person name="Goldberg J."/>
            <person name="Griggs A."/>
            <person name="Gujja S."/>
            <person name="Hansen M."/>
            <person name="Howarth C."/>
            <person name="Imamovic A."/>
            <person name="Larimer J."/>
            <person name="McCowen C."/>
            <person name="Montmayeur A."/>
            <person name="Murphy C."/>
            <person name="Neiman D."/>
            <person name="Pearson M."/>
            <person name="Priest M."/>
            <person name="Roberts A."/>
            <person name="Saif S."/>
            <person name="Shea T."/>
            <person name="Sisk P."/>
            <person name="Sykes S."/>
            <person name="Wortman J."/>
            <person name="Nusbaum C."/>
            <person name="Birren B."/>
        </authorList>
    </citation>
    <scope>NUCLEOTIDE SEQUENCE [LARGE SCALE GENOMIC DNA]</scope>
    <source>
        <strain evidence="2 3">ATCC 51513</strain>
    </source>
</reference>
<feature type="region of interest" description="Disordered" evidence="1">
    <location>
        <begin position="1"/>
        <end position="20"/>
    </location>
</feature>
<organism evidence="2 3">
    <name type="scientific">Corynebacterium otitidis ATCC 51513</name>
    <dbReference type="NCBI Taxonomy" id="883169"/>
    <lineage>
        <taxon>Bacteria</taxon>
        <taxon>Bacillati</taxon>
        <taxon>Actinomycetota</taxon>
        <taxon>Actinomycetes</taxon>
        <taxon>Mycobacteriales</taxon>
        <taxon>Corynebacteriaceae</taxon>
        <taxon>Corynebacterium</taxon>
    </lineage>
</organism>
<name>K0YF10_9CORY</name>
<feature type="region of interest" description="Disordered" evidence="1">
    <location>
        <begin position="431"/>
        <end position="452"/>
    </location>
</feature>
<accession>K0YF10</accession>
<sequence length="452" mass="48818">MRHEEPIRDDEGPLGNPATHYDDNALYSVSGRVWHEHGNERQLFSGATYSGDTPATGFHVWGSTLTDEGVEAYKEAVESLPPEEQAAATKELLEEHPEYISATVVAPVAEDGRYTLRFPDDRDYNQDYLYLWVENPAGEVVPAYSTFTQPVFQNARRNLQWSPAVDPAKNNAGLAGKPFQRWHNVNFAVVPFNESVLDIVNHDTEDNPARPGDTAKLELSGQPTPLQSTIVWVGPNGDELQTCEDVTPEDLGECASFPVPEDAKDGDVYTAQLRDAAGNIVAADSFVVADPVSISYDEVSFGPEDKEREAKVEPTLEALSGKPAEPREDQTFRFGDELPEGFEVSEDDPTVATFKGGADNPEGITATIDPETGVVTVTAGEDAELPDGGVELPVVLDGGEAPAANGSVSIAAKPALPEFAEIGEQLDPVYEPVVEDQDPEADGWQSGAPKLE</sequence>
<dbReference type="eggNOG" id="COG3064">
    <property type="taxonomic scope" value="Bacteria"/>
</dbReference>
<feature type="compositionally biased region" description="Basic and acidic residues" evidence="1">
    <location>
        <begin position="1"/>
        <end position="11"/>
    </location>
</feature>
<comment type="caution">
    <text evidence="2">The sequence shown here is derived from an EMBL/GenBank/DDBJ whole genome shotgun (WGS) entry which is preliminary data.</text>
</comment>
<keyword evidence="3" id="KW-1185">Reference proteome</keyword>
<evidence type="ECO:0000313" key="3">
    <source>
        <dbReference type="Proteomes" id="UP000006078"/>
    </source>
</evidence>
<dbReference type="AlphaFoldDB" id="K0YF10"/>
<feature type="non-terminal residue" evidence="2">
    <location>
        <position position="452"/>
    </location>
</feature>